<dbReference type="EMBL" id="CM039171">
    <property type="protein sequence ID" value="KAH9792976.1"/>
    <property type="molecule type" value="Genomic_DNA"/>
</dbReference>
<keyword evidence="2" id="KW-1185">Reference proteome</keyword>
<reference evidence="2" key="1">
    <citation type="journal article" date="2023" name="Hortic. Res.">
        <title>A chromosome-level phased genome enabling allele-level studies in sweet orange: a case study on citrus Huanglongbing tolerance.</title>
        <authorList>
            <person name="Wu B."/>
            <person name="Yu Q."/>
            <person name="Deng Z."/>
            <person name="Duan Y."/>
            <person name="Luo F."/>
            <person name="Gmitter F. Jr."/>
        </authorList>
    </citation>
    <scope>NUCLEOTIDE SEQUENCE [LARGE SCALE GENOMIC DNA]</scope>
    <source>
        <strain evidence="2">cv. Valencia</strain>
    </source>
</reference>
<sequence>MDTEGNFTETVHKDVKGVLSLNEASYLAFEGEDILNEALTFSRTHLNQLKTKLNPYMSELVSHSLELPRHYRMRRLEVRWYTEAYCKKDANCMLLEFAKLDFNRVESIYQEEIKNLTRWWKDIDLAKNLKFARDRLMECFIWSVGMVPKPQYSNCRRVLTKVAAFVTIIDDIYDVYGTLDELELFTYAVERIEGYSGSDIRLLSKEAAMQPLRRLIVLLEGRQEVVPEDGRSINKKALESLEKYHNLIRWPSTIFRLSNDLATSKAEWERGETASLILCYMHETGLTEEIARQHLRNMIDICWKKMNKEWVNDQHPFAEPFVETAFNLARIAH</sequence>
<evidence type="ECO:0000313" key="2">
    <source>
        <dbReference type="Proteomes" id="UP000829398"/>
    </source>
</evidence>
<dbReference type="Proteomes" id="UP000829398">
    <property type="component" value="Chromosome 2"/>
</dbReference>
<comment type="caution">
    <text evidence="1">The sequence shown here is derived from an EMBL/GenBank/DDBJ whole genome shotgun (WGS) entry which is preliminary data.</text>
</comment>
<accession>A0ACB8N4F7</accession>
<protein>
    <submittedName>
        <fullName evidence="1">Tricyclene synthase</fullName>
    </submittedName>
</protein>
<gene>
    <name evidence="1" type="ORF">KPL71_004368</name>
</gene>
<proteinExistence type="predicted"/>
<organism evidence="1 2">
    <name type="scientific">Citrus sinensis</name>
    <name type="common">Sweet orange</name>
    <name type="synonym">Citrus aurantium var. sinensis</name>
    <dbReference type="NCBI Taxonomy" id="2711"/>
    <lineage>
        <taxon>Eukaryota</taxon>
        <taxon>Viridiplantae</taxon>
        <taxon>Streptophyta</taxon>
        <taxon>Embryophyta</taxon>
        <taxon>Tracheophyta</taxon>
        <taxon>Spermatophyta</taxon>
        <taxon>Magnoliopsida</taxon>
        <taxon>eudicotyledons</taxon>
        <taxon>Gunneridae</taxon>
        <taxon>Pentapetalae</taxon>
        <taxon>rosids</taxon>
        <taxon>malvids</taxon>
        <taxon>Sapindales</taxon>
        <taxon>Rutaceae</taxon>
        <taxon>Aurantioideae</taxon>
        <taxon>Citrus</taxon>
    </lineage>
</organism>
<evidence type="ECO:0000313" key="1">
    <source>
        <dbReference type="EMBL" id="KAH9792976.1"/>
    </source>
</evidence>
<name>A0ACB8N4F7_CITSI</name>